<proteinExistence type="predicted"/>
<gene>
    <name evidence="3" type="ORF">N7493_008591</name>
</gene>
<dbReference type="AlphaFoldDB" id="A0AAD6MU41"/>
<reference evidence="3" key="2">
    <citation type="submission" date="2023-01" db="EMBL/GenBank/DDBJ databases">
        <authorList>
            <person name="Petersen C."/>
        </authorList>
    </citation>
    <scope>NUCLEOTIDE SEQUENCE</scope>
    <source>
        <strain evidence="3">IBT 17514</strain>
    </source>
</reference>
<evidence type="ECO:0000256" key="1">
    <source>
        <dbReference type="ARBA" id="ARBA00022737"/>
    </source>
</evidence>
<dbReference type="SUPFAM" id="SSF52540">
    <property type="entry name" value="P-loop containing nucleoside triphosphate hydrolases"/>
    <property type="match status" value="1"/>
</dbReference>
<name>A0AAD6MU41_9EURO</name>
<reference evidence="3" key="1">
    <citation type="journal article" date="2023" name="IMA Fungus">
        <title>Comparative genomic study of the Penicillium genus elucidates a diverse pangenome and 15 lateral gene transfer events.</title>
        <authorList>
            <person name="Petersen C."/>
            <person name="Sorensen T."/>
            <person name="Nielsen M.R."/>
            <person name="Sondergaard T.E."/>
            <person name="Sorensen J.L."/>
            <person name="Fitzpatrick D.A."/>
            <person name="Frisvad J.C."/>
            <person name="Nielsen K.L."/>
        </authorList>
    </citation>
    <scope>NUCLEOTIDE SEQUENCE</scope>
    <source>
        <strain evidence="3">IBT 17514</strain>
    </source>
</reference>
<feature type="domain" description="Nephrocystin 3-like N-terminal" evidence="2">
    <location>
        <begin position="247"/>
        <end position="416"/>
    </location>
</feature>
<dbReference type="Proteomes" id="UP001215712">
    <property type="component" value="Unassembled WGS sequence"/>
</dbReference>
<dbReference type="Pfam" id="PF24883">
    <property type="entry name" value="NPHP3_N"/>
    <property type="match status" value="1"/>
</dbReference>
<dbReference type="EMBL" id="JAQJAN010000012">
    <property type="protein sequence ID" value="KAJ5716680.1"/>
    <property type="molecule type" value="Genomic_DNA"/>
</dbReference>
<dbReference type="Pfam" id="PF23397">
    <property type="entry name" value="DUF7104"/>
    <property type="match status" value="2"/>
</dbReference>
<evidence type="ECO:0000313" key="3">
    <source>
        <dbReference type="EMBL" id="KAJ5716680.1"/>
    </source>
</evidence>
<dbReference type="InterPro" id="IPR055530">
    <property type="entry name" value="DUF7104"/>
</dbReference>
<organism evidence="3 4">
    <name type="scientific">Penicillium malachiteum</name>
    <dbReference type="NCBI Taxonomy" id="1324776"/>
    <lineage>
        <taxon>Eukaryota</taxon>
        <taxon>Fungi</taxon>
        <taxon>Dikarya</taxon>
        <taxon>Ascomycota</taxon>
        <taxon>Pezizomycotina</taxon>
        <taxon>Eurotiomycetes</taxon>
        <taxon>Eurotiomycetidae</taxon>
        <taxon>Eurotiales</taxon>
        <taxon>Aspergillaceae</taxon>
        <taxon>Penicillium</taxon>
    </lineage>
</organism>
<dbReference type="Gene3D" id="3.40.50.300">
    <property type="entry name" value="P-loop containing nucleotide triphosphate hydrolases"/>
    <property type="match status" value="1"/>
</dbReference>
<dbReference type="InterPro" id="IPR027417">
    <property type="entry name" value="P-loop_NTPase"/>
</dbReference>
<dbReference type="InterPro" id="IPR056884">
    <property type="entry name" value="NPHP3-like_N"/>
</dbReference>
<keyword evidence="1" id="KW-0677">Repeat</keyword>
<evidence type="ECO:0000259" key="2">
    <source>
        <dbReference type="Pfam" id="PF24883"/>
    </source>
</evidence>
<accession>A0AAD6MU41</accession>
<keyword evidence="4" id="KW-1185">Reference proteome</keyword>
<comment type="caution">
    <text evidence="3">The sequence shown here is derived from an EMBL/GenBank/DDBJ whole genome shotgun (WGS) entry which is preliminary data.</text>
</comment>
<dbReference type="PANTHER" id="PTHR10039">
    <property type="entry name" value="AMELOGENIN"/>
    <property type="match status" value="1"/>
</dbReference>
<dbReference type="PANTHER" id="PTHR10039:SF16">
    <property type="entry name" value="GPI INOSITOL-DEACYLASE"/>
    <property type="match status" value="1"/>
</dbReference>
<sequence length="1196" mass="135316">MIILYGSEPGHYKQYITVDGASNVDTIEAVIKETTDKYEQWKKGGLKIHRAGGGDIDIREKAEKILASSAWSVISFGMSIIQHNLDRRDALFASSEYLSNTLAYHTLIDVSYRKQGVPSDQHLDQALLRVYSAILEFTAEVNKAKNESKLTRARKSIFPVDDQRLGQLKISIEDQSVISEKWTNLAANLGDRKRAAIHLAKTDEAIERIKNVAVKTLSMEEERQLDWLSTATYWARQRDLQSKRTANTGNWVFGSDEYKNWKSTPGGLLWLYGVSGCGNSVLCSTVIQEIENECRRDSNKFLAYWYFQFGDDRTQSLDAITRSLIRQLSRSPLSPAVKKIWDDHHLQGSQPDSNAISEVFESVLLGISGDIYIALDALDEYQTTYSKERGSLLSLMVGLLERQKTRSKVHILVTSRSERDIEKILGNFPKLDLESALVEDMTIYVNASISKDPLCQWRPEVQKLIVDKLLSMKERRFRWAELQIKEFEDCYAETDIRETLQTIPQTVEESYQSILDRKKASTFPWRAKSSWLYLAEKTLDCLLRQTEVLGEENAERQTFLVYAANNWHVHVNYLGDIAQSHPELQDRVHRLFTEPNVYFNWVRIADTDVRPSKIQIPWHKVPQECAPSLYQASKMGFTHTMEVLLGQGADPFSEYCLLQNQPPMNSFVVAAKEGQLDVLEFLLKKQFALSQDIVGSILKNIDHRQAGKAKLEGILRMLWNGDLLRQMLPSASDTMKPELSMRAIENVHSGLLIMNVFLDWRPKASIPIPNNLLSAVVQGEFPPKNSGPFLDRCDISLPLTLFDCEYDNIYGVTFLVQKRPNGVPLSDNLIEKLAFLGDTQTMKILLQHRKQDFRVTQSVLKEAAGNAFTGMLSLLWPYRDPGVNVDDEMISYTAGNVPGAQADLCFLLEQRESNSPISDEALLTVLEFCYDGVTTLKMLWEYMPPSVLVSPTLFEVIARHRNAMEMFELLMENSNCSIQVTDNLVENVAANNPSVINYLAQLHKRPLPVTRHALLASTRFRDNGDSLKTLLHYAPDATLSDELFETACYNKGAMEVLLDHRKRNPPIGKILKQIGSTYSPSAGIVELLLKRNLVDVDEWMVETFAGTSKNLKVLLSHRPDARIRHKAILRAACSVEPMRLILDAKENNLPITEDIMLAAARSGKAVLKAILYRRGSLLVTEKVIGEACAHGFSEVA</sequence>
<evidence type="ECO:0000313" key="4">
    <source>
        <dbReference type="Proteomes" id="UP001215712"/>
    </source>
</evidence>
<protein>
    <recommendedName>
        <fullName evidence="2">Nephrocystin 3-like N-terminal domain-containing protein</fullName>
    </recommendedName>
</protein>